<organism evidence="20 21">
    <name type="scientific">[Ruminococcus] torques</name>
    <dbReference type="NCBI Taxonomy" id="33039"/>
    <lineage>
        <taxon>Bacteria</taxon>
        <taxon>Bacillati</taxon>
        <taxon>Bacillota</taxon>
        <taxon>Clostridia</taxon>
        <taxon>Lachnospirales</taxon>
        <taxon>Lachnospiraceae</taxon>
        <taxon>Mediterraneibacter</taxon>
    </lineage>
</organism>
<dbReference type="Proteomes" id="UP000078383">
    <property type="component" value="Unassembled WGS sequence"/>
</dbReference>
<reference evidence="20 21" key="1">
    <citation type="submission" date="2015-09" db="EMBL/GenBank/DDBJ databases">
        <authorList>
            <consortium name="Pathogen Informatics"/>
        </authorList>
    </citation>
    <scope>NUCLEOTIDE SEQUENCE [LARGE SCALE GENOMIC DNA]</scope>
    <source>
        <strain evidence="20 21">2789STDY5834889</strain>
    </source>
</reference>
<dbReference type="InterPro" id="IPR029028">
    <property type="entry name" value="Alpha/beta_knot_MTases"/>
</dbReference>
<feature type="region of interest" description="Disordered" evidence="18">
    <location>
        <begin position="83"/>
        <end position="111"/>
    </location>
</feature>
<dbReference type="PIRSF" id="PIRSF000386">
    <property type="entry name" value="tRNA_mtase"/>
    <property type="match status" value="1"/>
</dbReference>
<evidence type="ECO:0000313" key="21">
    <source>
        <dbReference type="Proteomes" id="UP000078383"/>
    </source>
</evidence>
<feature type="domain" description="tRNA methyltransferase TRMD/TRM10-type" evidence="19">
    <location>
        <begin position="1"/>
        <end position="80"/>
    </location>
</feature>
<comment type="function">
    <text evidence="1 15 17">Specifically methylates guanosine-37 in various tRNAs.</text>
</comment>
<dbReference type="GO" id="GO:0052906">
    <property type="term" value="F:tRNA (guanine(37)-N1)-methyltransferase activity"/>
    <property type="evidence" value="ECO:0007669"/>
    <property type="project" value="UniProtKB-UniRule"/>
</dbReference>
<dbReference type="AlphaFoldDB" id="A0A174ZMA6"/>
<gene>
    <name evidence="15 20" type="primary">trmD</name>
    <name evidence="20" type="ORF">ERS852502_01264</name>
</gene>
<evidence type="ECO:0000256" key="7">
    <source>
        <dbReference type="ARBA" id="ARBA00022490"/>
    </source>
</evidence>
<evidence type="ECO:0000259" key="19">
    <source>
        <dbReference type="Pfam" id="PF01746"/>
    </source>
</evidence>
<dbReference type="EC" id="2.1.1.228" evidence="5 15"/>
<dbReference type="FunFam" id="1.10.1270.20:FF:000001">
    <property type="entry name" value="tRNA (guanine-N(1)-)-methyltransferase"/>
    <property type="match status" value="1"/>
</dbReference>
<evidence type="ECO:0000313" key="20">
    <source>
        <dbReference type="EMBL" id="CUQ86049.1"/>
    </source>
</evidence>
<keyword evidence="9 15" id="KW-0808">Transferase</keyword>
<dbReference type="EMBL" id="CZBX01000005">
    <property type="protein sequence ID" value="CUQ86049.1"/>
    <property type="molecule type" value="Genomic_DNA"/>
</dbReference>
<protein>
    <recommendedName>
        <fullName evidence="6 15">tRNA (guanine-N(1)-)-methyltransferase</fullName>
        <ecNumber evidence="5 15">2.1.1.228</ecNumber>
    </recommendedName>
    <alternativeName>
        <fullName evidence="12 15">M1G-methyltransferase</fullName>
    </alternativeName>
    <alternativeName>
        <fullName evidence="13 15">tRNA [GM37] methyltransferase</fullName>
    </alternativeName>
</protein>
<evidence type="ECO:0000256" key="1">
    <source>
        <dbReference type="ARBA" id="ARBA00002634"/>
    </source>
</evidence>
<dbReference type="GO" id="GO:0005829">
    <property type="term" value="C:cytosol"/>
    <property type="evidence" value="ECO:0007669"/>
    <property type="project" value="TreeGrafter"/>
</dbReference>
<comment type="catalytic activity">
    <reaction evidence="14 15 17">
        <text>guanosine(37) in tRNA + S-adenosyl-L-methionine = N(1)-methylguanosine(37) in tRNA + S-adenosyl-L-homocysteine + H(+)</text>
        <dbReference type="Rhea" id="RHEA:36899"/>
        <dbReference type="Rhea" id="RHEA-COMP:10145"/>
        <dbReference type="Rhea" id="RHEA-COMP:10147"/>
        <dbReference type="ChEBI" id="CHEBI:15378"/>
        <dbReference type="ChEBI" id="CHEBI:57856"/>
        <dbReference type="ChEBI" id="CHEBI:59789"/>
        <dbReference type="ChEBI" id="CHEBI:73542"/>
        <dbReference type="ChEBI" id="CHEBI:74269"/>
        <dbReference type="EC" id="2.1.1.228"/>
    </reaction>
</comment>
<dbReference type="PANTHER" id="PTHR46417">
    <property type="entry name" value="TRNA (GUANINE-N(1)-)-METHYLTRANSFERASE"/>
    <property type="match status" value="1"/>
</dbReference>
<dbReference type="PANTHER" id="PTHR46417:SF1">
    <property type="entry name" value="TRNA (GUANINE-N(1)-)-METHYLTRANSFERASE"/>
    <property type="match status" value="1"/>
</dbReference>
<accession>A0A174ZMA6</accession>
<dbReference type="GO" id="GO:0002939">
    <property type="term" value="P:tRNA N1-guanine methylation"/>
    <property type="evidence" value="ECO:0007669"/>
    <property type="project" value="TreeGrafter"/>
</dbReference>
<evidence type="ECO:0000256" key="5">
    <source>
        <dbReference type="ARBA" id="ARBA00012807"/>
    </source>
</evidence>
<evidence type="ECO:0000256" key="10">
    <source>
        <dbReference type="ARBA" id="ARBA00022691"/>
    </source>
</evidence>
<evidence type="ECO:0000256" key="4">
    <source>
        <dbReference type="ARBA" id="ARBA00011738"/>
    </source>
</evidence>
<keyword evidence="8 15" id="KW-0489">Methyltransferase</keyword>
<evidence type="ECO:0000256" key="12">
    <source>
        <dbReference type="ARBA" id="ARBA00029736"/>
    </source>
</evidence>
<evidence type="ECO:0000256" key="14">
    <source>
        <dbReference type="ARBA" id="ARBA00047783"/>
    </source>
</evidence>
<sequence>MNFHVLTLFPEMIEQGVNTSITGRAINNGLLSINAVNIRDYAFNKHNSVDDYPYGGGAGMLMQAEPVYLAYEAVKEQIDKRKQENIKSEEVTSTEPADCSEVRNSDLQDENSKKRPLRVVYLSPQGDVFNQKMAEEMAQEEDLVLLCGHYEGIDERVLEEIVTDYVSIGDYVLTGGELPAMVMIDTISRLVPGVLHNDVSAEFESFQDNLLEYPQYSRPEEWRGKKVPPILLSGHHANIEKWRREQSILRTMERRPDLLKESNLTDKEKKWIRQVKRERKEAEKIK</sequence>
<evidence type="ECO:0000256" key="15">
    <source>
        <dbReference type="HAMAP-Rule" id="MF_00605"/>
    </source>
</evidence>
<comment type="subunit">
    <text evidence="4 15 17">Homodimer.</text>
</comment>
<evidence type="ECO:0000256" key="13">
    <source>
        <dbReference type="ARBA" id="ARBA00033392"/>
    </source>
</evidence>
<evidence type="ECO:0000256" key="6">
    <source>
        <dbReference type="ARBA" id="ARBA00014679"/>
    </source>
</evidence>
<evidence type="ECO:0000256" key="8">
    <source>
        <dbReference type="ARBA" id="ARBA00022603"/>
    </source>
</evidence>
<evidence type="ECO:0000256" key="18">
    <source>
        <dbReference type="SAM" id="MobiDB-lite"/>
    </source>
</evidence>
<keyword evidence="11 15" id="KW-0819">tRNA processing</keyword>
<keyword evidence="10 15" id="KW-0949">S-adenosyl-L-methionine</keyword>
<dbReference type="RefSeq" id="WP_015529521.1">
    <property type="nucleotide sequence ID" value="NZ_CZBX01000005.1"/>
</dbReference>
<comment type="subcellular location">
    <subcellularLocation>
        <location evidence="2 15 17">Cytoplasm</location>
    </subcellularLocation>
</comment>
<dbReference type="InterPro" id="IPR029026">
    <property type="entry name" value="tRNA_m1G_MTases_N"/>
</dbReference>
<keyword evidence="7 15" id="KW-0963">Cytoplasm</keyword>
<dbReference type="Gene3D" id="1.10.1270.20">
    <property type="entry name" value="tRNA(m1g37)methyltransferase, domain 2"/>
    <property type="match status" value="1"/>
</dbReference>
<dbReference type="HAMAP" id="MF_00605">
    <property type="entry name" value="TrmD"/>
    <property type="match status" value="1"/>
</dbReference>
<dbReference type="InterPro" id="IPR023148">
    <property type="entry name" value="tRNA_m1G_MeTrfase_C_sf"/>
</dbReference>
<dbReference type="NCBIfam" id="NF000648">
    <property type="entry name" value="PRK00026.1"/>
    <property type="match status" value="1"/>
</dbReference>
<evidence type="ECO:0000256" key="9">
    <source>
        <dbReference type="ARBA" id="ARBA00022679"/>
    </source>
</evidence>
<dbReference type="CDD" id="cd18080">
    <property type="entry name" value="TrmD-like"/>
    <property type="match status" value="1"/>
</dbReference>
<dbReference type="NCBIfam" id="TIGR00088">
    <property type="entry name" value="trmD"/>
    <property type="match status" value="1"/>
</dbReference>
<proteinExistence type="inferred from homology"/>
<dbReference type="SUPFAM" id="SSF75217">
    <property type="entry name" value="alpha/beta knot"/>
    <property type="match status" value="1"/>
</dbReference>
<name>A0A174ZMA6_9FIRM</name>
<feature type="compositionally biased region" description="Basic and acidic residues" evidence="18">
    <location>
        <begin position="100"/>
        <end position="111"/>
    </location>
</feature>
<evidence type="ECO:0000256" key="3">
    <source>
        <dbReference type="ARBA" id="ARBA00007630"/>
    </source>
</evidence>
<feature type="domain" description="tRNA methyltransferase TRMD/TRM10-type" evidence="19">
    <location>
        <begin position="116"/>
        <end position="260"/>
    </location>
</feature>
<dbReference type="Pfam" id="PF01746">
    <property type="entry name" value="tRNA_m1G_MT"/>
    <property type="match status" value="2"/>
</dbReference>
<evidence type="ECO:0000256" key="17">
    <source>
        <dbReference type="RuleBase" id="RU003464"/>
    </source>
</evidence>
<evidence type="ECO:0000256" key="11">
    <source>
        <dbReference type="ARBA" id="ARBA00022694"/>
    </source>
</evidence>
<feature type="binding site" evidence="15 16">
    <location>
        <begin position="168"/>
        <end position="173"/>
    </location>
    <ligand>
        <name>S-adenosyl-L-methionine</name>
        <dbReference type="ChEBI" id="CHEBI:59789"/>
    </ligand>
</feature>
<evidence type="ECO:0000256" key="2">
    <source>
        <dbReference type="ARBA" id="ARBA00004496"/>
    </source>
</evidence>
<dbReference type="InterPro" id="IPR016009">
    <property type="entry name" value="tRNA_MeTrfase_TRMD/TRM10"/>
</dbReference>
<comment type="similarity">
    <text evidence="3 15 17">Belongs to the RNA methyltransferase TrmD family.</text>
</comment>
<dbReference type="OrthoDB" id="9807416at2"/>
<dbReference type="Gene3D" id="3.40.1280.10">
    <property type="match status" value="1"/>
</dbReference>
<feature type="binding site" evidence="15 16">
    <location>
        <position position="148"/>
    </location>
    <ligand>
        <name>S-adenosyl-L-methionine</name>
        <dbReference type="ChEBI" id="CHEBI:59789"/>
    </ligand>
</feature>
<dbReference type="InterPro" id="IPR002649">
    <property type="entry name" value="tRNA_m1G_MeTrfase_TrmD"/>
</dbReference>
<evidence type="ECO:0000256" key="16">
    <source>
        <dbReference type="PIRSR" id="PIRSR000386-1"/>
    </source>
</evidence>